<gene>
    <name evidence="6" type="ORF">BHAOGJBA_2765</name>
</gene>
<dbReference type="AlphaFoldDB" id="A0AAV4ZL73"/>
<evidence type="ECO:0000256" key="2">
    <source>
        <dbReference type="ARBA" id="ARBA00022989"/>
    </source>
</evidence>
<keyword evidence="1 4" id="KW-0812">Transmembrane</keyword>
<dbReference type="Proteomes" id="UP001055247">
    <property type="component" value="Unassembled WGS sequence"/>
</dbReference>
<dbReference type="RefSeq" id="WP_066924858.1">
    <property type="nucleotide sequence ID" value="NZ_BPQO01000010.1"/>
</dbReference>
<feature type="transmembrane region" description="Helical" evidence="4">
    <location>
        <begin position="148"/>
        <end position="172"/>
    </location>
</feature>
<dbReference type="PANTHER" id="PTHR11360:SF290">
    <property type="entry name" value="MONOCARBOXYLATE MFS PERMEASE"/>
    <property type="match status" value="1"/>
</dbReference>
<feature type="transmembrane region" description="Helical" evidence="4">
    <location>
        <begin position="115"/>
        <end position="136"/>
    </location>
</feature>
<feature type="domain" description="Major facilitator superfamily (MFS) profile" evidence="5">
    <location>
        <begin position="22"/>
        <end position="423"/>
    </location>
</feature>
<dbReference type="SUPFAM" id="SSF103473">
    <property type="entry name" value="MFS general substrate transporter"/>
    <property type="match status" value="1"/>
</dbReference>
<evidence type="ECO:0000256" key="3">
    <source>
        <dbReference type="ARBA" id="ARBA00023136"/>
    </source>
</evidence>
<keyword evidence="2 4" id="KW-1133">Transmembrane helix</keyword>
<dbReference type="CDD" id="cd17355">
    <property type="entry name" value="MFS_YcxA_like"/>
    <property type="match status" value="1"/>
</dbReference>
<keyword evidence="7" id="KW-1185">Reference proteome</keyword>
<feature type="transmembrane region" description="Helical" evidence="4">
    <location>
        <begin position="57"/>
        <end position="78"/>
    </location>
</feature>
<accession>A0AAV4ZL73</accession>
<feature type="transmembrane region" description="Helical" evidence="4">
    <location>
        <begin position="277"/>
        <end position="298"/>
    </location>
</feature>
<protein>
    <submittedName>
        <fullName evidence="6">L-lactate transporter</fullName>
    </submittedName>
</protein>
<comment type="caution">
    <text evidence="6">The sequence shown here is derived from an EMBL/GenBank/DDBJ whole genome shotgun (WGS) entry which is preliminary data.</text>
</comment>
<evidence type="ECO:0000256" key="1">
    <source>
        <dbReference type="ARBA" id="ARBA00022692"/>
    </source>
</evidence>
<dbReference type="PANTHER" id="PTHR11360">
    <property type="entry name" value="MONOCARBOXYLATE TRANSPORTER"/>
    <property type="match status" value="1"/>
</dbReference>
<dbReference type="PROSITE" id="PS50850">
    <property type="entry name" value="MFS"/>
    <property type="match status" value="1"/>
</dbReference>
<evidence type="ECO:0000313" key="6">
    <source>
        <dbReference type="EMBL" id="GJD89239.1"/>
    </source>
</evidence>
<sequence>MAVQHPTRGPADLPHRLHYAWVVAGVTFVVLLIGAGIRATPGILIVPLEREFGWSTATIAGAVAVNIFLYGMIGPFAVAIIERFGLRRSVCAALLVLAAGTAATVFMRASWQMVALWGVLVGSGSGMVANVLGATVAGRWFGRHRGLVVGLLTASSATGQLVFLPLLAHIVVDHGWRAVALTVAATALGLVPLVALLMRDRPADLGLPRYGERALQPAPKGGVNPARRALQGLAAGARSRDFWLLAGTFFVCGASTNGLVGTHLIPACLDRGIPEVTAASMLALMGICDLLGTTASGWLTDRVDPRKLLAWYYGLRGLSLVFLPQAFDGSLYGLSLFAVFYGLDWIATVPPTVALAGRAFGEENAALMFGWIAAAHQIGAACAAWAAGLVRTGTGDYASAFVAAGFLCLVAAAMAMLIGRDAPRAEPVPA</sequence>
<dbReference type="InterPro" id="IPR036259">
    <property type="entry name" value="MFS_trans_sf"/>
</dbReference>
<evidence type="ECO:0000259" key="5">
    <source>
        <dbReference type="PROSITE" id="PS50850"/>
    </source>
</evidence>
<dbReference type="Pfam" id="PF07690">
    <property type="entry name" value="MFS_1"/>
    <property type="match status" value="1"/>
</dbReference>
<evidence type="ECO:0000256" key="4">
    <source>
        <dbReference type="SAM" id="Phobius"/>
    </source>
</evidence>
<dbReference type="EMBL" id="BPQO01000010">
    <property type="protein sequence ID" value="GJD89239.1"/>
    <property type="molecule type" value="Genomic_DNA"/>
</dbReference>
<evidence type="ECO:0000313" key="7">
    <source>
        <dbReference type="Proteomes" id="UP001055247"/>
    </source>
</evidence>
<organism evidence="6 7">
    <name type="scientific">Methylobacterium hispanicum</name>
    <dbReference type="NCBI Taxonomy" id="270350"/>
    <lineage>
        <taxon>Bacteria</taxon>
        <taxon>Pseudomonadati</taxon>
        <taxon>Pseudomonadota</taxon>
        <taxon>Alphaproteobacteria</taxon>
        <taxon>Hyphomicrobiales</taxon>
        <taxon>Methylobacteriaceae</taxon>
        <taxon>Methylobacterium</taxon>
    </lineage>
</organism>
<feature type="transmembrane region" description="Helical" evidence="4">
    <location>
        <begin position="90"/>
        <end position="109"/>
    </location>
</feature>
<dbReference type="Gene3D" id="1.20.1250.20">
    <property type="entry name" value="MFS general substrate transporter like domains"/>
    <property type="match status" value="2"/>
</dbReference>
<dbReference type="InterPro" id="IPR011701">
    <property type="entry name" value="MFS"/>
</dbReference>
<feature type="transmembrane region" description="Helical" evidence="4">
    <location>
        <begin position="242"/>
        <end position="265"/>
    </location>
</feature>
<proteinExistence type="predicted"/>
<reference evidence="6" key="2">
    <citation type="submission" date="2021-08" db="EMBL/GenBank/DDBJ databases">
        <authorList>
            <person name="Tani A."/>
            <person name="Ola A."/>
            <person name="Ogura Y."/>
            <person name="Katsura K."/>
            <person name="Hayashi T."/>
        </authorList>
    </citation>
    <scope>NUCLEOTIDE SEQUENCE</scope>
    <source>
        <strain evidence="6">DSM 16372</strain>
    </source>
</reference>
<feature type="transmembrane region" description="Helical" evidence="4">
    <location>
        <begin position="17"/>
        <end position="37"/>
    </location>
</feature>
<feature type="transmembrane region" description="Helical" evidence="4">
    <location>
        <begin position="368"/>
        <end position="391"/>
    </location>
</feature>
<dbReference type="InterPro" id="IPR050327">
    <property type="entry name" value="Proton-linked_MCT"/>
</dbReference>
<feature type="transmembrane region" description="Helical" evidence="4">
    <location>
        <begin position="397"/>
        <end position="418"/>
    </location>
</feature>
<feature type="transmembrane region" description="Helical" evidence="4">
    <location>
        <begin position="178"/>
        <end position="198"/>
    </location>
</feature>
<name>A0AAV4ZL73_9HYPH</name>
<dbReference type="InterPro" id="IPR020846">
    <property type="entry name" value="MFS_dom"/>
</dbReference>
<reference evidence="6" key="1">
    <citation type="journal article" date="2016" name="Front. Microbiol.">
        <title>Genome Sequence of the Piezophilic, Mesophilic Sulfate-Reducing Bacterium Desulfovibrio indicus J2T.</title>
        <authorList>
            <person name="Cao J."/>
            <person name="Maignien L."/>
            <person name="Shao Z."/>
            <person name="Alain K."/>
            <person name="Jebbar M."/>
        </authorList>
    </citation>
    <scope>NUCLEOTIDE SEQUENCE</scope>
    <source>
        <strain evidence="6">DSM 16372</strain>
    </source>
</reference>
<keyword evidence="3 4" id="KW-0472">Membrane</keyword>
<dbReference type="GO" id="GO:0022857">
    <property type="term" value="F:transmembrane transporter activity"/>
    <property type="evidence" value="ECO:0007669"/>
    <property type="project" value="InterPro"/>
</dbReference>